<evidence type="ECO:0000256" key="6">
    <source>
        <dbReference type="ARBA" id="ARBA00022771"/>
    </source>
</evidence>
<dbReference type="Pfam" id="PF23035">
    <property type="entry name" value="zf-CCCH_UNK-like_4th"/>
    <property type="match status" value="1"/>
</dbReference>
<dbReference type="PANTHER" id="PTHR14493">
    <property type="entry name" value="UNKEMPT FAMILY MEMBER"/>
    <property type="match status" value="1"/>
</dbReference>
<keyword evidence="9" id="KW-0175">Coiled coil</keyword>
<dbReference type="Pfam" id="PF18384">
    <property type="entry name" value="zf_CCCH_5"/>
    <property type="match status" value="1"/>
</dbReference>
<dbReference type="InterPro" id="IPR000571">
    <property type="entry name" value="Znf_CCCH"/>
</dbReference>
<evidence type="ECO:0000256" key="1">
    <source>
        <dbReference type="ARBA" id="ARBA00004496"/>
    </source>
</evidence>
<name>A0A6A7G6X3_9CRUS</name>
<dbReference type="Gene3D" id="4.10.1000.10">
    <property type="entry name" value="Zinc finger, CCCH-type"/>
    <property type="match status" value="1"/>
</dbReference>
<dbReference type="InterPro" id="IPR036855">
    <property type="entry name" value="Znf_CCCH_sf"/>
</dbReference>
<feature type="zinc finger region" description="C3H1-type" evidence="8">
    <location>
        <begin position="299"/>
        <end position="327"/>
    </location>
</feature>
<dbReference type="Pfam" id="PF23261">
    <property type="entry name" value="zf-CCCH_11"/>
    <property type="match status" value="1"/>
</dbReference>
<feature type="zinc finger region" description="C3H1-type" evidence="8">
    <location>
        <begin position="110"/>
        <end position="140"/>
    </location>
</feature>
<feature type="compositionally biased region" description="Polar residues" evidence="10">
    <location>
        <begin position="685"/>
        <end position="704"/>
    </location>
</feature>
<dbReference type="SUPFAM" id="SSF90229">
    <property type="entry name" value="CCCH zinc finger"/>
    <property type="match status" value="1"/>
</dbReference>
<dbReference type="InterPro" id="IPR057296">
    <property type="entry name" value="UNK_Znf_5"/>
</dbReference>
<protein>
    <submittedName>
        <fullName evidence="12">RING finger protein unkempt homolog</fullName>
    </submittedName>
</protein>
<evidence type="ECO:0000256" key="7">
    <source>
        <dbReference type="ARBA" id="ARBA00022833"/>
    </source>
</evidence>
<dbReference type="EMBL" id="IACT01006584">
    <property type="protein sequence ID" value="LAC25713.1"/>
    <property type="molecule type" value="mRNA"/>
</dbReference>
<feature type="zinc finger region" description="C3H1-type" evidence="8">
    <location>
        <begin position="257"/>
        <end position="291"/>
    </location>
</feature>
<dbReference type="InterPro" id="IPR045234">
    <property type="entry name" value="Unkempt-like"/>
</dbReference>
<proteinExistence type="evidence at transcript level"/>
<dbReference type="InterPro" id="IPR057295">
    <property type="entry name" value="UNK_Znf_4"/>
</dbReference>
<evidence type="ECO:0000256" key="8">
    <source>
        <dbReference type="PROSITE-ProRule" id="PRU00723"/>
    </source>
</evidence>
<dbReference type="PANTHER" id="PTHR14493:SF50">
    <property type="entry name" value="RING FINGER PROTEIN UNKEMPT"/>
    <property type="match status" value="1"/>
</dbReference>
<dbReference type="GO" id="GO:0005737">
    <property type="term" value="C:cytoplasm"/>
    <property type="evidence" value="ECO:0007669"/>
    <property type="project" value="UniProtKB-SubCell"/>
</dbReference>
<keyword evidence="7 8" id="KW-0862">Zinc</keyword>
<keyword evidence="4 8" id="KW-0479">Metal-binding</keyword>
<feature type="domain" description="C3H1-type" evidence="11">
    <location>
        <begin position="299"/>
        <end position="327"/>
    </location>
</feature>
<evidence type="ECO:0000256" key="3">
    <source>
        <dbReference type="ARBA" id="ARBA00022490"/>
    </source>
</evidence>
<dbReference type="InterPro" id="IPR040594">
    <property type="entry name" value="UNK_Znf_1"/>
</dbReference>
<feature type="region of interest" description="Disordered" evidence="10">
    <location>
        <begin position="644"/>
        <end position="704"/>
    </location>
</feature>
<dbReference type="Gene3D" id="3.30.1370.210">
    <property type="match status" value="1"/>
</dbReference>
<feature type="domain" description="C3H1-type" evidence="11">
    <location>
        <begin position="257"/>
        <end position="291"/>
    </location>
</feature>
<feature type="coiled-coil region" evidence="9">
    <location>
        <begin position="854"/>
        <end position="895"/>
    </location>
</feature>
<keyword evidence="6 8" id="KW-0863">Zinc-finger</keyword>
<evidence type="ECO:0000259" key="11">
    <source>
        <dbReference type="PROSITE" id="PS50103"/>
    </source>
</evidence>
<feature type="compositionally biased region" description="Polar residues" evidence="10">
    <location>
        <begin position="418"/>
        <end position="427"/>
    </location>
</feature>
<sequence>MKSQDSKSLWTTQPEKPVHYSYLKEFRVEQCPLFLQHKCTQHRPYTCFHWHFLNQRRRRPIRKRDGSFNYSPDNYCTKFDENTGICPDGDECPFLHRTAGDTERRYHLRYYKTGMCVHDTDVRGYCVKNGAHCAFAHGVEDVRPPVYDLRELHQSMEGGLTAEGMQQLLQDTAAAAAVNGTSVVSIMTGPNGGVVPNSLDKERNMVNDDPRWQDTAFVLANYKTEQCKRPPRLCRQGYACPQYHNSRDRRRPPKKFKYRSTACPNVKHSDEWGEPSNCESGDSCQYCHTRTEQQFHPEIYKSSKCNDIQQTGYCPRGVFCAFAHVDQEMTAVRDTAVNENCGGTSLADILQSALPPDNLPPVPALPAPPPPLPIVTPAMSQHLPASSLHQTSLENAKNVAASMGVSIAESHITSNGFMSPTNNSNNMAPIGSKSRQFSGNTSSSSSCNSSSNMLPSKDHGTSSSSIFSNLMNNPPPLNTISNTSTSNYLKAPGSERENETNLKKQLAAKENSLGSLDALDKLKRKTSNHIGGSNSLFIGGNGTSSSGVLNNDVLNTSSFVSSLSAGARGSSIACTVSALAPPFYPTSNTVQSVVGNALDELNLSELSAAIDPDFSSLTSSLSTALTSTDSSQCPFPGLIGSSSAPVTIPGSNGNNGSGTGSSGSFHERSNLLSNLSTVVSSHHTGSNTAGASTAPLHNNCSPSSSAFNPHHSFLHPNNSTVGASLEQSNLAAAFLHAANGTTNASTNHLSQTSQANTSSNHLFDTSSSIINTSSNANTSSLFNNFTANTMTSLSSNLASNLSNTLNNMSPHQPSVLSQSPLLFHSAGMNSSDMWRLRDEILSNRAKLASWQEGINQARTACEAWKKEVDDAHKRIKLVEQSREELLTKLNVIQQELDECRAGKQLSPYVQVLNSHCDLDNLPRHLLQQLSTKLRTDADAVDKALNNCTLPGEWSNVPNW</sequence>
<reference evidence="12" key="1">
    <citation type="submission" date="2017-11" db="EMBL/GenBank/DDBJ databases">
        <title>The sensing device of the deep-sea amphipod.</title>
        <authorList>
            <person name="Kobayashi H."/>
            <person name="Nagahama T."/>
            <person name="Arai W."/>
            <person name="Sasagawa Y."/>
            <person name="Umeda M."/>
            <person name="Hayashi T."/>
            <person name="Nikaido I."/>
            <person name="Watanabe H."/>
            <person name="Oguri K."/>
            <person name="Kitazato H."/>
            <person name="Fujioka K."/>
            <person name="Kido Y."/>
            <person name="Takami H."/>
        </authorList>
    </citation>
    <scope>NUCLEOTIDE SEQUENCE</scope>
    <source>
        <tissue evidence="12">Whole body</tissue>
    </source>
</reference>
<accession>A0A6A7G6X3</accession>
<feature type="compositionally biased region" description="Basic and acidic residues" evidence="10">
    <location>
        <begin position="493"/>
        <end position="502"/>
    </location>
</feature>
<feature type="compositionally biased region" description="Polar residues" evidence="10">
    <location>
        <begin position="461"/>
        <end position="488"/>
    </location>
</feature>
<comment type="similarity">
    <text evidence="2">Belongs to the unkempt family.</text>
</comment>
<evidence type="ECO:0000256" key="4">
    <source>
        <dbReference type="ARBA" id="ARBA00022723"/>
    </source>
</evidence>
<dbReference type="GO" id="GO:0008270">
    <property type="term" value="F:zinc ion binding"/>
    <property type="evidence" value="ECO:0007669"/>
    <property type="project" value="UniProtKB-KW"/>
</dbReference>
<dbReference type="Pfam" id="PF00642">
    <property type="entry name" value="zf-CCCH"/>
    <property type="match status" value="1"/>
</dbReference>
<feature type="domain" description="C3H1-type" evidence="11">
    <location>
        <begin position="70"/>
        <end position="99"/>
    </location>
</feature>
<dbReference type="SMART" id="SM00356">
    <property type="entry name" value="ZnF_C3H1"/>
    <property type="match status" value="4"/>
</dbReference>
<evidence type="ECO:0000256" key="9">
    <source>
        <dbReference type="SAM" id="Coils"/>
    </source>
</evidence>
<feature type="domain" description="C3H1-type" evidence="11">
    <location>
        <begin position="110"/>
        <end position="140"/>
    </location>
</feature>
<keyword evidence="3" id="KW-0963">Cytoplasm</keyword>
<feature type="compositionally biased region" description="Low complexity" evidence="10">
    <location>
        <begin position="434"/>
        <end position="455"/>
    </location>
</feature>
<dbReference type="AlphaFoldDB" id="A0A6A7G6X3"/>
<feature type="zinc finger region" description="C3H1-type" evidence="8">
    <location>
        <begin position="70"/>
        <end position="99"/>
    </location>
</feature>
<dbReference type="Pfam" id="PF25427">
    <property type="entry name" value="zf-CCCH_UNK"/>
    <property type="match status" value="1"/>
</dbReference>
<dbReference type="PROSITE" id="PS50103">
    <property type="entry name" value="ZF_C3H1"/>
    <property type="match status" value="4"/>
</dbReference>
<evidence type="ECO:0000256" key="10">
    <source>
        <dbReference type="SAM" id="MobiDB-lite"/>
    </source>
</evidence>
<evidence type="ECO:0000256" key="5">
    <source>
        <dbReference type="ARBA" id="ARBA00022737"/>
    </source>
</evidence>
<feature type="compositionally biased region" description="Low complexity" evidence="10">
    <location>
        <begin position="670"/>
        <end position="684"/>
    </location>
</feature>
<comment type="subcellular location">
    <subcellularLocation>
        <location evidence="1">Cytoplasm</location>
    </subcellularLocation>
</comment>
<evidence type="ECO:0000256" key="2">
    <source>
        <dbReference type="ARBA" id="ARBA00008808"/>
    </source>
</evidence>
<feature type="region of interest" description="Disordered" evidence="10">
    <location>
        <begin position="418"/>
        <end position="503"/>
    </location>
</feature>
<organism evidence="12">
    <name type="scientific">Hirondellea gigas</name>
    <dbReference type="NCBI Taxonomy" id="1518452"/>
    <lineage>
        <taxon>Eukaryota</taxon>
        <taxon>Metazoa</taxon>
        <taxon>Ecdysozoa</taxon>
        <taxon>Arthropoda</taxon>
        <taxon>Crustacea</taxon>
        <taxon>Multicrustacea</taxon>
        <taxon>Malacostraca</taxon>
        <taxon>Eumalacostraca</taxon>
        <taxon>Peracarida</taxon>
        <taxon>Amphipoda</taxon>
        <taxon>Amphilochidea</taxon>
        <taxon>Lysianassida</taxon>
        <taxon>Lysianassidira</taxon>
        <taxon>Lysianassoidea</taxon>
        <taxon>Lysianassidae</taxon>
        <taxon>Hirondellea</taxon>
    </lineage>
</organism>
<evidence type="ECO:0000313" key="12">
    <source>
        <dbReference type="EMBL" id="LAC25713.1"/>
    </source>
</evidence>
<keyword evidence="5" id="KW-0677">Repeat</keyword>